<reference evidence="1" key="1">
    <citation type="submission" date="2014-12" db="EMBL/GenBank/DDBJ databases">
        <title>Insight into the proteome of Arion vulgaris.</title>
        <authorList>
            <person name="Aradska J."/>
            <person name="Bulat T."/>
            <person name="Smidak R."/>
            <person name="Sarate P."/>
            <person name="Gangsoo J."/>
            <person name="Sialana F."/>
            <person name="Bilban M."/>
            <person name="Lubec G."/>
        </authorList>
    </citation>
    <scope>NUCLEOTIDE SEQUENCE</scope>
    <source>
        <tissue evidence="1">Skin</tissue>
    </source>
</reference>
<proteinExistence type="predicted"/>
<gene>
    <name evidence="1" type="primary">ORF206154</name>
</gene>
<name>A0A0B7BQK6_9EUPU</name>
<sequence length="53" mass="6332">MAKWYGVKVQRLLGHWRNKNKGKKEAVIVSEIYKEKRNVTVHPDNKEKHIFTV</sequence>
<protein>
    <submittedName>
        <fullName evidence="1">Uncharacterized protein</fullName>
    </submittedName>
</protein>
<organism evidence="1">
    <name type="scientific">Arion vulgaris</name>
    <dbReference type="NCBI Taxonomy" id="1028688"/>
    <lineage>
        <taxon>Eukaryota</taxon>
        <taxon>Metazoa</taxon>
        <taxon>Spiralia</taxon>
        <taxon>Lophotrochozoa</taxon>
        <taxon>Mollusca</taxon>
        <taxon>Gastropoda</taxon>
        <taxon>Heterobranchia</taxon>
        <taxon>Euthyneura</taxon>
        <taxon>Panpulmonata</taxon>
        <taxon>Eupulmonata</taxon>
        <taxon>Stylommatophora</taxon>
        <taxon>Helicina</taxon>
        <taxon>Arionoidea</taxon>
        <taxon>Arionidae</taxon>
        <taxon>Arion</taxon>
    </lineage>
</organism>
<evidence type="ECO:0000313" key="1">
    <source>
        <dbReference type="EMBL" id="CEK95263.1"/>
    </source>
</evidence>
<dbReference type="AlphaFoldDB" id="A0A0B7BQK6"/>
<dbReference type="EMBL" id="HACG01048398">
    <property type="protein sequence ID" value="CEK95263.1"/>
    <property type="molecule type" value="Transcribed_RNA"/>
</dbReference>
<accession>A0A0B7BQK6</accession>